<keyword evidence="3" id="KW-1185">Reference proteome</keyword>
<dbReference type="HOGENOM" id="CLU_1705848_0_0_1"/>
<dbReference type="KEGG" id="cel:CELE_F45E6.6"/>
<dbReference type="Bgee" id="WBGene00009728">
    <property type="expression patterns" value="Expressed in embryo and 3 other cell types or tissues"/>
</dbReference>
<dbReference type="GO" id="GO:0040027">
    <property type="term" value="P:negative regulation of vulval development"/>
    <property type="evidence" value="ECO:0007669"/>
    <property type="project" value="InterPro"/>
</dbReference>
<evidence type="ECO:0000313" key="4">
    <source>
        <dbReference type="WormBase" id="F45E6.6"/>
    </source>
</evidence>
<dbReference type="InterPro" id="IPR040129">
    <property type="entry name" value="Lin-15B-like"/>
</dbReference>
<protein>
    <submittedName>
        <fullName evidence="2">SKN-1 Dependent Zygotic transcript</fullName>
    </submittedName>
</protein>
<accession>O62242</accession>
<sequence>MHDLKRGHNASNPATDSTSSSATKTTAVDQDTTELMARFFVSQGIALECAQESPFQELIKHISPNCMVPKTDEQTRAMDKICSASKPLVNYQKTDGPLSATIDITGEKDQKYIALSIHYFEDLYERKSAVYLRKLILGT</sequence>
<dbReference type="GeneID" id="181407"/>
<evidence type="ECO:0000313" key="3">
    <source>
        <dbReference type="Proteomes" id="UP000001940"/>
    </source>
</evidence>
<dbReference type="UCSC" id="F45E6.6">
    <property type="organism name" value="c. elegans"/>
</dbReference>
<reference evidence="2 3" key="1">
    <citation type="journal article" date="1998" name="Science">
        <title>Genome sequence of the nematode C. elegans: a platform for investigating biology.</title>
        <authorList>
            <consortium name="The C. elegans sequencing consortium"/>
            <person name="Sulson J.E."/>
            <person name="Waterston R."/>
        </authorList>
    </citation>
    <scope>NUCLEOTIDE SEQUENCE [LARGE SCALE GENOMIC DNA]</scope>
    <source>
        <strain evidence="2 3">Bristol N2</strain>
    </source>
</reference>
<dbReference type="PANTHER" id="PTHR22716:SF1">
    <property type="entry name" value="ETS CLASS TRANSCRIPTION FACTOR-RELATED"/>
    <property type="match status" value="1"/>
</dbReference>
<dbReference type="RefSeq" id="NP_510097.2">
    <property type="nucleotide sequence ID" value="NM_077696.7"/>
</dbReference>
<dbReference type="eggNOG" id="KOG1121">
    <property type="taxonomic scope" value="Eukaryota"/>
</dbReference>
<feature type="region of interest" description="Disordered" evidence="1">
    <location>
        <begin position="1"/>
        <end position="27"/>
    </location>
</feature>
<dbReference type="Proteomes" id="UP000001940">
    <property type="component" value="Chromosome X"/>
</dbReference>
<dbReference type="AGR" id="WB:WBGene00009728"/>
<evidence type="ECO:0000256" key="1">
    <source>
        <dbReference type="SAM" id="MobiDB-lite"/>
    </source>
</evidence>
<dbReference type="STRING" id="6239.F45E6.6.1"/>
<dbReference type="AlphaFoldDB" id="O62242"/>
<dbReference type="EMBL" id="BX284606">
    <property type="protein sequence ID" value="CAA92182.2"/>
    <property type="molecule type" value="Genomic_DNA"/>
</dbReference>
<gene>
    <name evidence="2 4" type="primary">sdz-19</name>
    <name evidence="2" type="ORF">CELE_F45E6.6</name>
    <name evidence="4" type="ORF">F45E6.6</name>
</gene>
<proteinExistence type="predicted"/>
<organism evidence="2 3">
    <name type="scientific">Caenorhabditis elegans</name>
    <dbReference type="NCBI Taxonomy" id="6239"/>
    <lineage>
        <taxon>Eukaryota</taxon>
        <taxon>Metazoa</taxon>
        <taxon>Ecdysozoa</taxon>
        <taxon>Nematoda</taxon>
        <taxon>Chromadorea</taxon>
        <taxon>Rhabditida</taxon>
        <taxon>Rhabditina</taxon>
        <taxon>Rhabditomorpha</taxon>
        <taxon>Rhabditoidea</taxon>
        <taxon>Rhabditidae</taxon>
        <taxon>Peloderinae</taxon>
        <taxon>Caenorhabditis</taxon>
    </lineage>
</organism>
<dbReference type="PaxDb" id="6239-F45E6.6"/>
<name>O62242_CAEEL</name>
<dbReference type="PANTHER" id="PTHR22716">
    <property type="entry name" value="ETS CLASS TRANSCRIPTION FACTOR-RELATED-RELATED"/>
    <property type="match status" value="1"/>
</dbReference>
<dbReference type="PIR" id="T22231">
    <property type="entry name" value="T22231"/>
</dbReference>
<evidence type="ECO:0000313" key="2">
    <source>
        <dbReference type="EMBL" id="CAA92182.2"/>
    </source>
</evidence>
<dbReference type="InParanoid" id="O62242"/>
<dbReference type="CTD" id="181407"/>
<feature type="compositionally biased region" description="Low complexity" evidence="1">
    <location>
        <begin position="10"/>
        <end position="27"/>
    </location>
</feature>
<dbReference type="WormBase" id="F45E6.6">
    <property type="protein sequence ID" value="CE51257"/>
    <property type="gene ID" value="WBGene00009728"/>
    <property type="gene designation" value="sdz-19"/>
</dbReference>